<evidence type="ECO:0000256" key="2">
    <source>
        <dbReference type="SAM" id="Phobius"/>
    </source>
</evidence>
<dbReference type="RefSeq" id="WP_218932962.1">
    <property type="nucleotide sequence ID" value="NZ_CP036262.1"/>
</dbReference>
<feature type="domain" description="Rhodanese" evidence="3">
    <location>
        <begin position="60"/>
        <end position="105"/>
    </location>
</feature>
<sequence length="123" mass="12845">MSALSASQIRPDLRRDPNAPARVSLHGSSSDQQGQKSLNVGSKERKIATFGGSALVFGGTVAVFCGSGCIACIAASVLQQNGFATVHDLPGSVSAWKKAGFELVTSSDAKPMTRETNKLKTDY</sequence>
<keyword evidence="2" id="KW-1133">Transmembrane helix</keyword>
<dbReference type="Gene3D" id="3.40.250.10">
    <property type="entry name" value="Rhodanese-like domain"/>
    <property type="match status" value="1"/>
</dbReference>
<dbReference type="PROSITE" id="PS50206">
    <property type="entry name" value="RHODANESE_3"/>
    <property type="match status" value="1"/>
</dbReference>
<dbReference type="SUPFAM" id="SSF52821">
    <property type="entry name" value="Rhodanese/Cell cycle control phosphatase"/>
    <property type="match status" value="1"/>
</dbReference>
<organism evidence="4 5">
    <name type="scientific">Roseimaritima multifibrata</name>
    <dbReference type="NCBI Taxonomy" id="1930274"/>
    <lineage>
        <taxon>Bacteria</taxon>
        <taxon>Pseudomonadati</taxon>
        <taxon>Planctomycetota</taxon>
        <taxon>Planctomycetia</taxon>
        <taxon>Pirellulales</taxon>
        <taxon>Pirellulaceae</taxon>
        <taxon>Roseimaritima</taxon>
    </lineage>
</organism>
<evidence type="ECO:0000313" key="4">
    <source>
        <dbReference type="EMBL" id="QDS91751.1"/>
    </source>
</evidence>
<dbReference type="AlphaFoldDB" id="A0A517MA79"/>
<dbReference type="InterPro" id="IPR036873">
    <property type="entry name" value="Rhodanese-like_dom_sf"/>
</dbReference>
<accession>A0A517MA79</accession>
<keyword evidence="5" id="KW-1185">Reference proteome</keyword>
<gene>
    <name evidence="4" type="ORF">FF011L_04860</name>
</gene>
<proteinExistence type="predicted"/>
<feature type="region of interest" description="Disordered" evidence="1">
    <location>
        <begin position="1"/>
        <end position="40"/>
    </location>
</feature>
<dbReference type="Proteomes" id="UP000320672">
    <property type="component" value="Chromosome"/>
</dbReference>
<reference evidence="4 5" key="1">
    <citation type="submission" date="2019-02" db="EMBL/GenBank/DDBJ databases">
        <title>Deep-cultivation of Planctomycetes and their phenomic and genomic characterization uncovers novel biology.</title>
        <authorList>
            <person name="Wiegand S."/>
            <person name="Jogler M."/>
            <person name="Boedeker C."/>
            <person name="Pinto D."/>
            <person name="Vollmers J."/>
            <person name="Rivas-Marin E."/>
            <person name="Kohn T."/>
            <person name="Peeters S.H."/>
            <person name="Heuer A."/>
            <person name="Rast P."/>
            <person name="Oberbeckmann S."/>
            <person name="Bunk B."/>
            <person name="Jeske O."/>
            <person name="Meyerdierks A."/>
            <person name="Storesund J.E."/>
            <person name="Kallscheuer N."/>
            <person name="Luecker S."/>
            <person name="Lage O.M."/>
            <person name="Pohl T."/>
            <person name="Merkel B.J."/>
            <person name="Hornburger P."/>
            <person name="Mueller R.-W."/>
            <person name="Bruemmer F."/>
            <person name="Labrenz M."/>
            <person name="Spormann A.M."/>
            <person name="Op den Camp H."/>
            <person name="Overmann J."/>
            <person name="Amann R."/>
            <person name="Jetten M.S.M."/>
            <person name="Mascher T."/>
            <person name="Medema M.H."/>
            <person name="Devos D.P."/>
            <person name="Kaster A.-K."/>
            <person name="Ovreas L."/>
            <person name="Rohde M."/>
            <person name="Galperin M.Y."/>
            <person name="Jogler C."/>
        </authorList>
    </citation>
    <scope>NUCLEOTIDE SEQUENCE [LARGE SCALE GENOMIC DNA]</scope>
    <source>
        <strain evidence="4 5">FF011L</strain>
    </source>
</reference>
<dbReference type="EMBL" id="CP036262">
    <property type="protein sequence ID" value="QDS91751.1"/>
    <property type="molecule type" value="Genomic_DNA"/>
</dbReference>
<dbReference type="InterPro" id="IPR001763">
    <property type="entry name" value="Rhodanese-like_dom"/>
</dbReference>
<dbReference type="KEGG" id="rml:FF011L_04860"/>
<evidence type="ECO:0000259" key="3">
    <source>
        <dbReference type="PROSITE" id="PS50206"/>
    </source>
</evidence>
<feature type="transmembrane region" description="Helical" evidence="2">
    <location>
        <begin position="54"/>
        <end position="78"/>
    </location>
</feature>
<feature type="compositionally biased region" description="Polar residues" evidence="1">
    <location>
        <begin position="26"/>
        <end position="40"/>
    </location>
</feature>
<evidence type="ECO:0000313" key="5">
    <source>
        <dbReference type="Proteomes" id="UP000320672"/>
    </source>
</evidence>
<name>A0A517MA79_9BACT</name>
<keyword evidence="2" id="KW-0812">Transmembrane</keyword>
<evidence type="ECO:0000256" key="1">
    <source>
        <dbReference type="SAM" id="MobiDB-lite"/>
    </source>
</evidence>
<keyword evidence="2" id="KW-0472">Membrane</keyword>
<protein>
    <recommendedName>
        <fullName evidence="3">Rhodanese domain-containing protein</fullName>
    </recommendedName>
</protein>